<dbReference type="Pfam" id="PF03253">
    <property type="entry name" value="UT"/>
    <property type="match status" value="1"/>
</dbReference>
<keyword evidence="4 8" id="KW-0812">Transmembrane</keyword>
<organism evidence="9 10">
    <name type="scientific">Prorocentrum cordatum</name>
    <dbReference type="NCBI Taxonomy" id="2364126"/>
    <lineage>
        <taxon>Eukaryota</taxon>
        <taxon>Sar</taxon>
        <taxon>Alveolata</taxon>
        <taxon>Dinophyceae</taxon>
        <taxon>Prorocentrales</taxon>
        <taxon>Prorocentraceae</taxon>
        <taxon>Prorocentrum</taxon>
    </lineage>
</organism>
<evidence type="ECO:0000313" key="10">
    <source>
        <dbReference type="Proteomes" id="UP001189429"/>
    </source>
</evidence>
<feature type="transmembrane region" description="Helical" evidence="8">
    <location>
        <begin position="148"/>
        <end position="165"/>
    </location>
</feature>
<dbReference type="Proteomes" id="UP001189429">
    <property type="component" value="Unassembled WGS sequence"/>
</dbReference>
<comment type="caution">
    <text evidence="9">The sequence shown here is derived from an EMBL/GenBank/DDBJ whole genome shotgun (WGS) entry which is preliminary data.</text>
</comment>
<keyword evidence="3" id="KW-1003">Cell membrane</keyword>
<evidence type="ECO:0000256" key="8">
    <source>
        <dbReference type="SAM" id="Phobius"/>
    </source>
</evidence>
<comment type="catalytic activity">
    <reaction evidence="7">
        <text>urea(in) = urea(out)</text>
        <dbReference type="Rhea" id="RHEA:32799"/>
        <dbReference type="ChEBI" id="CHEBI:16199"/>
    </reaction>
</comment>
<dbReference type="InterPro" id="IPR029020">
    <property type="entry name" value="Ammonium/urea_transptr"/>
</dbReference>
<feature type="transmembrane region" description="Helical" evidence="8">
    <location>
        <begin position="92"/>
        <end position="111"/>
    </location>
</feature>
<feature type="transmembrane region" description="Helical" evidence="8">
    <location>
        <begin position="177"/>
        <end position="197"/>
    </location>
</feature>
<evidence type="ECO:0000256" key="3">
    <source>
        <dbReference type="ARBA" id="ARBA00022475"/>
    </source>
</evidence>
<evidence type="ECO:0000256" key="4">
    <source>
        <dbReference type="ARBA" id="ARBA00022692"/>
    </source>
</evidence>
<evidence type="ECO:0000256" key="2">
    <source>
        <dbReference type="ARBA" id="ARBA00005914"/>
    </source>
</evidence>
<feature type="transmembrane region" description="Helical" evidence="8">
    <location>
        <begin position="258"/>
        <end position="279"/>
    </location>
</feature>
<proteinExistence type="inferred from homology"/>
<evidence type="ECO:0000313" key="9">
    <source>
        <dbReference type="EMBL" id="CAK0851527.1"/>
    </source>
</evidence>
<feature type="transmembrane region" description="Helical" evidence="8">
    <location>
        <begin position="353"/>
        <end position="371"/>
    </location>
</feature>
<evidence type="ECO:0000256" key="7">
    <source>
        <dbReference type="ARBA" id="ARBA00033993"/>
    </source>
</evidence>
<accession>A0ABN9TZW2</accession>
<name>A0ABN9TZW2_9DINO</name>
<feature type="transmembrane region" description="Helical" evidence="8">
    <location>
        <begin position="286"/>
        <end position="308"/>
    </location>
</feature>
<dbReference type="EMBL" id="CAUYUJ010015249">
    <property type="protein sequence ID" value="CAK0851527.1"/>
    <property type="molecule type" value="Genomic_DNA"/>
</dbReference>
<evidence type="ECO:0008006" key="11">
    <source>
        <dbReference type="Google" id="ProtNLM"/>
    </source>
</evidence>
<comment type="subcellular location">
    <subcellularLocation>
        <location evidence="1">Cell membrane</location>
        <topology evidence="1">Multi-pass membrane protein</topology>
    </subcellularLocation>
</comment>
<keyword evidence="6 8" id="KW-0472">Membrane</keyword>
<protein>
    <recommendedName>
        <fullName evidence="11">Urea transporter</fullName>
    </recommendedName>
</protein>
<sequence length="429" mass="45451">MLAHARVRYRPSTSSAELVSSPSFKPQPSIAWGMAKLCPLMDGAIEMFNVCWESGIWPWPLGDMEESCEMHAPKVTRGLIYLDQCFRGISEVVFMNNPVSGLVIMVALMIFDTRVSLHGLLGVLVSTGTAKVLRAKCYKGYDGVDSGLFGFNGFLVGLGVATFIADDKLESNVEQAIMVTIFSILCCIVQTAVAGWLTPMPYLTLPFNICVMRLLGVAHSYTRFSSALVPGLMDATGGQMTPQDYCIRELSGDSCDTALDYVTGFLVATLHGVGQIYLAQSTLSGAMILVAMSLCSPACALLTALGSATGCATALLVGGNPVGVHAELWGFNPALTCCAIGGGVFGSRGPLQWCAGVCGAVVTVFLQHSMAELLAQGGFVPFTAPFCLGSLFLLAADFVPPHPSDVDELTRQSSLTVRVVDGFIPRGGR</sequence>
<dbReference type="Gene3D" id="1.10.3430.10">
    <property type="entry name" value="Ammonium transporter AmtB like domains"/>
    <property type="match status" value="1"/>
</dbReference>
<dbReference type="InterPro" id="IPR004937">
    <property type="entry name" value="Urea_transporter"/>
</dbReference>
<gene>
    <name evidence="9" type="ORF">PCOR1329_LOCUS43667</name>
</gene>
<comment type="similarity">
    <text evidence="2">Belongs to the urea transporter family.</text>
</comment>
<evidence type="ECO:0000256" key="5">
    <source>
        <dbReference type="ARBA" id="ARBA00022989"/>
    </source>
</evidence>
<feature type="transmembrane region" description="Helical" evidence="8">
    <location>
        <begin position="377"/>
        <end position="396"/>
    </location>
</feature>
<keyword evidence="10" id="KW-1185">Reference proteome</keyword>
<dbReference type="PANTHER" id="PTHR10464:SF4">
    <property type="entry name" value="UREA TRANSPORTER"/>
    <property type="match status" value="1"/>
</dbReference>
<reference evidence="9" key="1">
    <citation type="submission" date="2023-10" db="EMBL/GenBank/DDBJ databases">
        <authorList>
            <person name="Chen Y."/>
            <person name="Shah S."/>
            <person name="Dougan E. K."/>
            <person name="Thang M."/>
            <person name="Chan C."/>
        </authorList>
    </citation>
    <scope>NUCLEOTIDE SEQUENCE [LARGE SCALE GENOMIC DNA]</scope>
</reference>
<evidence type="ECO:0000256" key="1">
    <source>
        <dbReference type="ARBA" id="ARBA00004651"/>
    </source>
</evidence>
<evidence type="ECO:0000256" key="6">
    <source>
        <dbReference type="ARBA" id="ARBA00023136"/>
    </source>
</evidence>
<dbReference type="PANTHER" id="PTHR10464">
    <property type="entry name" value="UREA TRANSPORTER"/>
    <property type="match status" value="1"/>
</dbReference>
<keyword evidence="5 8" id="KW-1133">Transmembrane helix</keyword>